<dbReference type="Gene3D" id="3.90.70.10">
    <property type="entry name" value="Cysteine proteinases"/>
    <property type="match status" value="2"/>
</dbReference>
<evidence type="ECO:0000256" key="5">
    <source>
        <dbReference type="ARBA" id="ARBA00022786"/>
    </source>
</evidence>
<reference evidence="14 15" key="1">
    <citation type="journal article" date="2018" name="Plant J.">
        <title>Genome sequences of Chlorella sorokiniana UTEX 1602 and Micractinium conductrix SAG 241.80: implications to maltose excretion by a green alga.</title>
        <authorList>
            <person name="Arriola M.B."/>
            <person name="Velmurugan N."/>
            <person name="Zhang Y."/>
            <person name="Plunkett M.H."/>
            <person name="Hondzo H."/>
            <person name="Barney B.M."/>
        </authorList>
    </citation>
    <scope>NUCLEOTIDE SEQUENCE [LARGE SCALE GENOMIC DNA]</scope>
    <source>
        <strain evidence="14 15">SAG 241.80</strain>
    </source>
</reference>
<evidence type="ECO:0000256" key="9">
    <source>
        <dbReference type="ARBA" id="ARBA00023163"/>
    </source>
</evidence>
<dbReference type="PANTHER" id="PTHR21646">
    <property type="entry name" value="UBIQUITIN CARBOXYL-TERMINAL HYDROLASE"/>
    <property type="match status" value="1"/>
</dbReference>
<comment type="catalytic activity">
    <reaction evidence="1 11">
        <text>Thiol-dependent hydrolysis of ester, thioester, amide, peptide and isopeptide bonds formed by the C-terminal Gly of ubiquitin (a 76-residue protein attached to proteins as an intracellular targeting signal).</text>
        <dbReference type="EC" id="3.4.19.12"/>
    </reaction>
</comment>
<evidence type="ECO:0000256" key="4">
    <source>
        <dbReference type="ARBA" id="ARBA00022670"/>
    </source>
</evidence>
<evidence type="ECO:0000256" key="10">
    <source>
        <dbReference type="ARBA" id="ARBA00023242"/>
    </source>
</evidence>
<dbReference type="EMBL" id="LHPF02000004">
    <property type="protein sequence ID" value="PSC74502.1"/>
    <property type="molecule type" value="Genomic_DNA"/>
</dbReference>
<keyword evidence="4 11" id="KW-0645">Protease</keyword>
<dbReference type="InterPro" id="IPR001394">
    <property type="entry name" value="Peptidase_C19_UCH"/>
</dbReference>
<dbReference type="GO" id="GO:0004843">
    <property type="term" value="F:cysteine-type deubiquitinase activity"/>
    <property type="evidence" value="ECO:0007669"/>
    <property type="project" value="UniProtKB-UniRule"/>
</dbReference>
<protein>
    <recommendedName>
        <fullName evidence="11">Ubiquitin carboxyl-terminal hydrolase</fullName>
        <ecNumber evidence="11">3.4.19.12</ecNumber>
    </recommendedName>
</protein>
<keyword evidence="6 11" id="KW-0378">Hydrolase</keyword>
<comment type="caution">
    <text evidence="14">The sequence shown here is derived from an EMBL/GenBank/DDBJ whole genome shotgun (WGS) entry which is preliminary data.</text>
</comment>
<dbReference type="Proteomes" id="UP000239649">
    <property type="component" value="Unassembled WGS sequence"/>
</dbReference>
<proteinExistence type="inferred from homology"/>
<keyword evidence="8" id="KW-0805">Transcription regulation</keyword>
<organism evidence="14 15">
    <name type="scientific">Micractinium conductrix</name>
    <dbReference type="NCBI Taxonomy" id="554055"/>
    <lineage>
        <taxon>Eukaryota</taxon>
        <taxon>Viridiplantae</taxon>
        <taxon>Chlorophyta</taxon>
        <taxon>core chlorophytes</taxon>
        <taxon>Trebouxiophyceae</taxon>
        <taxon>Chlorellales</taxon>
        <taxon>Chlorellaceae</taxon>
        <taxon>Chlorella clade</taxon>
        <taxon>Micractinium</taxon>
    </lineage>
</organism>
<evidence type="ECO:0000313" key="14">
    <source>
        <dbReference type="EMBL" id="PSC74502.1"/>
    </source>
</evidence>
<feature type="region of interest" description="Disordered" evidence="12">
    <location>
        <begin position="531"/>
        <end position="627"/>
    </location>
</feature>
<dbReference type="GO" id="GO:0016579">
    <property type="term" value="P:protein deubiquitination"/>
    <property type="evidence" value="ECO:0007669"/>
    <property type="project" value="InterPro"/>
</dbReference>
<evidence type="ECO:0000259" key="13">
    <source>
        <dbReference type="PROSITE" id="PS50235"/>
    </source>
</evidence>
<feature type="compositionally biased region" description="Gly residues" evidence="12">
    <location>
        <begin position="815"/>
        <end position="825"/>
    </location>
</feature>
<dbReference type="InterPro" id="IPR038765">
    <property type="entry name" value="Papain-like_cys_pep_sf"/>
</dbReference>
<keyword evidence="15" id="KW-1185">Reference proteome</keyword>
<dbReference type="Pfam" id="PF00443">
    <property type="entry name" value="UCH"/>
    <property type="match status" value="1"/>
</dbReference>
<sequence length="964" mass="98176">MSERHTQLQASLLHHCAARQAAGHPALPLGEGLLCLACGCVCASAVEHAAAGPRQHPPCTGAAPLLDLRLAELFCPACADYVFEPAFDLALQTALAAVKSGAIASAGGRVVTGADDYAPPRHGGTCGGGTGAADGGDAEAARVVAEAFAPLAPDGFPAGLRGLNNLGNTCFMNSVLQALLHAPLLRTHYLLNRHSRARCSITADGGFCVNCELDAVFSAAYSGRRAGFSPAQFLYTWWMLAGGHMAGYQQQDAHEFFCFILEMMSATAGPDCITRSVFGGALRSDVICAACGHVSTSHEQFSHLSLDIPPPQQLIAPTILARPTGGSQATAAAAAAAANGGGGSAPAPPRSHKAAAGGSHKKGAGKAAAAAAASASASKVTKLVGAAKRSHELALARKAAEVAAAGAFGADGCGSDASGFGQPRQQQQQQQASQLALRQQGQDDLSSEAELIDVCASDSMSLGASGGGLFLAMGQGGLEAASGVHMGGGALTVDDDAMDTLSSPRQQLMGALPEMLQRAASGVVGSVASLWGSSKQQQQQQGAPPPLQHQQQQDGNVLAPIRPGGIAGRPPIPPGSRPARATTPGAAASPLSRKRGGGAAQHAQHAQQQQQQQQHDSGSPDPAAELVDFSLPDASGLSTAAATAVQDSLAAATNLPGTQDTTAAAAAAVAALPPELAGYYRWPGASLLGCLSRFTHAEQLGTGEKWACESCASGRHAVKQLSLRHLPPLLVFHAKRFEHAGGLRAVAKKLDTYLSFPLRDLDMRPYLASAVLRRRFRLPPMNPRAAGAADGHGHTAQQQQQPGEDGAMPKRTRSGGLGGRRGSGGLPSPTQPLSPGLGGWRGSGGLPSPAQPLSSAAGSGEPAAAAAGAAAAAVGATPDPAACLYDLYAVVCHKGSFQGGHYIAYVKAADGRWYLCDDAWVTAADEEAVRNCQAYLLFYAQRGLLEGREPAAPAAAAATEARRK</sequence>
<dbReference type="InterPro" id="IPR018200">
    <property type="entry name" value="USP_CS"/>
</dbReference>
<feature type="compositionally biased region" description="Low complexity" evidence="12">
    <location>
        <begin position="536"/>
        <end position="564"/>
    </location>
</feature>
<dbReference type="PROSITE" id="PS00972">
    <property type="entry name" value="USP_1"/>
    <property type="match status" value="1"/>
</dbReference>
<keyword evidence="9" id="KW-0804">Transcription</keyword>
<feature type="compositionally biased region" description="Low complexity" evidence="12">
    <location>
        <begin position="577"/>
        <end position="589"/>
    </location>
</feature>
<dbReference type="SUPFAM" id="SSF54001">
    <property type="entry name" value="Cysteine proteinases"/>
    <property type="match status" value="1"/>
</dbReference>
<comment type="subcellular location">
    <subcellularLocation>
        <location evidence="2">Nucleus</location>
    </subcellularLocation>
</comment>
<dbReference type="STRING" id="554055.A0A2P6VK75"/>
<feature type="compositionally biased region" description="Low complexity" evidence="12">
    <location>
        <begin position="600"/>
        <end position="615"/>
    </location>
</feature>
<dbReference type="PANTHER" id="PTHR21646:SF33">
    <property type="entry name" value="UBIQUITIN CARBOXYL-TERMINAL HYDROLASE 22"/>
    <property type="match status" value="1"/>
</dbReference>
<evidence type="ECO:0000256" key="2">
    <source>
        <dbReference type="ARBA" id="ARBA00004123"/>
    </source>
</evidence>
<evidence type="ECO:0000313" key="15">
    <source>
        <dbReference type="Proteomes" id="UP000239649"/>
    </source>
</evidence>
<evidence type="ECO:0000256" key="7">
    <source>
        <dbReference type="ARBA" id="ARBA00022807"/>
    </source>
</evidence>
<feature type="compositionally biased region" description="Low complexity" evidence="12">
    <location>
        <begin position="785"/>
        <end position="803"/>
    </location>
</feature>
<dbReference type="InterPro" id="IPR028889">
    <property type="entry name" value="USP"/>
</dbReference>
<dbReference type="InterPro" id="IPR050185">
    <property type="entry name" value="Ub_carboxyl-term_hydrolase"/>
</dbReference>
<keyword evidence="7 11" id="KW-0788">Thiol protease</keyword>
<dbReference type="OrthoDB" id="514249at2759"/>
<gene>
    <name evidence="14" type="ORF">C2E20_2315</name>
</gene>
<evidence type="ECO:0000256" key="12">
    <source>
        <dbReference type="SAM" id="MobiDB-lite"/>
    </source>
</evidence>
<dbReference type="AlphaFoldDB" id="A0A2P6VK75"/>
<dbReference type="PROSITE" id="PS00973">
    <property type="entry name" value="USP_2"/>
    <property type="match status" value="1"/>
</dbReference>
<dbReference type="GO" id="GO:0005634">
    <property type="term" value="C:nucleus"/>
    <property type="evidence" value="ECO:0007669"/>
    <property type="project" value="UniProtKB-SubCell"/>
</dbReference>
<evidence type="ECO:0000256" key="11">
    <source>
        <dbReference type="RuleBase" id="RU366025"/>
    </source>
</evidence>
<dbReference type="PROSITE" id="PS50235">
    <property type="entry name" value="USP_3"/>
    <property type="match status" value="1"/>
</dbReference>
<keyword evidence="5 11" id="KW-0833">Ubl conjugation pathway</keyword>
<feature type="compositionally biased region" description="Gly residues" evidence="12">
    <location>
        <begin position="836"/>
        <end position="845"/>
    </location>
</feature>
<dbReference type="GO" id="GO:0006508">
    <property type="term" value="P:proteolysis"/>
    <property type="evidence" value="ECO:0007669"/>
    <property type="project" value="UniProtKB-KW"/>
</dbReference>
<comment type="function">
    <text evidence="11">Recognizes and hydrolyzes the peptide bond at the C-terminal Gly of ubiquitin. Involved in the processing of poly-ubiquitin precursors as well as that of ubiquitinated proteins.</text>
</comment>
<feature type="region of interest" description="Disordered" evidence="12">
    <location>
        <begin position="338"/>
        <end position="362"/>
    </location>
</feature>
<evidence type="ECO:0000256" key="8">
    <source>
        <dbReference type="ARBA" id="ARBA00023015"/>
    </source>
</evidence>
<evidence type="ECO:0000256" key="3">
    <source>
        <dbReference type="ARBA" id="ARBA00009085"/>
    </source>
</evidence>
<feature type="region of interest" description="Disordered" evidence="12">
    <location>
        <begin position="781"/>
        <end position="860"/>
    </location>
</feature>
<dbReference type="EC" id="3.4.19.12" evidence="11"/>
<name>A0A2P6VK75_9CHLO</name>
<feature type="domain" description="USP" evidence="13">
    <location>
        <begin position="161"/>
        <end position="942"/>
    </location>
</feature>
<keyword evidence="10" id="KW-0539">Nucleus</keyword>
<accession>A0A2P6VK75</accession>
<comment type="similarity">
    <text evidence="3 11">Belongs to the peptidase C19 family.</text>
</comment>
<evidence type="ECO:0000256" key="6">
    <source>
        <dbReference type="ARBA" id="ARBA00022801"/>
    </source>
</evidence>
<evidence type="ECO:0000256" key="1">
    <source>
        <dbReference type="ARBA" id="ARBA00000707"/>
    </source>
</evidence>
<feature type="region of interest" description="Disordered" evidence="12">
    <location>
        <begin position="415"/>
        <end position="442"/>
    </location>
</feature>